<feature type="transmembrane region" description="Helical" evidence="7">
    <location>
        <begin position="88"/>
        <end position="106"/>
    </location>
</feature>
<dbReference type="InterPro" id="IPR010432">
    <property type="entry name" value="RDD"/>
</dbReference>
<keyword evidence="9" id="KW-1185">Reference proteome</keyword>
<dbReference type="EMBL" id="FNDN01000005">
    <property type="protein sequence ID" value="SDI15467.1"/>
    <property type="molecule type" value="Genomic_DNA"/>
</dbReference>
<dbReference type="OrthoDB" id="4555857at2"/>
<evidence type="ECO:0000256" key="7">
    <source>
        <dbReference type="SAM" id="Phobius"/>
    </source>
</evidence>
<keyword evidence="3 7" id="KW-0812">Transmembrane</keyword>
<dbReference type="RefSeq" id="WP_072737378.1">
    <property type="nucleotide sequence ID" value="NZ_CP048813.1"/>
</dbReference>
<evidence type="ECO:0000256" key="1">
    <source>
        <dbReference type="ARBA" id="ARBA00004651"/>
    </source>
</evidence>
<dbReference type="PANTHER" id="PTHR36115">
    <property type="entry name" value="PROLINE-RICH ANTIGEN HOMOLOG-RELATED"/>
    <property type="match status" value="1"/>
</dbReference>
<evidence type="ECO:0000313" key="9">
    <source>
        <dbReference type="Proteomes" id="UP000183263"/>
    </source>
</evidence>
<keyword evidence="4 7" id="KW-1133">Transmembrane helix</keyword>
<gene>
    <name evidence="8" type="ORF">SAMN05444695_105202</name>
</gene>
<evidence type="ECO:0000256" key="3">
    <source>
        <dbReference type="ARBA" id="ARBA00022692"/>
    </source>
</evidence>
<name>A0A1G8I9D5_9NOCA</name>
<keyword evidence="5 7" id="KW-0472">Membrane</keyword>
<evidence type="ECO:0000256" key="5">
    <source>
        <dbReference type="ARBA" id="ARBA00023136"/>
    </source>
</evidence>
<evidence type="ECO:0000256" key="2">
    <source>
        <dbReference type="ARBA" id="ARBA00022475"/>
    </source>
</evidence>
<dbReference type="AlphaFoldDB" id="A0A1G8I9D5"/>
<dbReference type="GO" id="GO:0005886">
    <property type="term" value="C:plasma membrane"/>
    <property type="evidence" value="ECO:0007669"/>
    <property type="project" value="UniProtKB-SubCell"/>
</dbReference>
<feature type="region of interest" description="Disordered" evidence="6">
    <location>
        <begin position="1"/>
        <end position="70"/>
    </location>
</feature>
<accession>A0A1G8I9D5</accession>
<feature type="transmembrane region" description="Helical" evidence="7">
    <location>
        <begin position="112"/>
        <end position="129"/>
    </location>
</feature>
<dbReference type="InterPro" id="IPR051791">
    <property type="entry name" value="Pra-immunoreactive"/>
</dbReference>
<evidence type="ECO:0000256" key="6">
    <source>
        <dbReference type="SAM" id="MobiDB-lite"/>
    </source>
</evidence>
<evidence type="ECO:0000256" key="4">
    <source>
        <dbReference type="ARBA" id="ARBA00022989"/>
    </source>
</evidence>
<comment type="subcellular location">
    <subcellularLocation>
        <location evidence="1">Cell membrane</location>
        <topology evidence="1">Multi-pass membrane protein</topology>
    </subcellularLocation>
</comment>
<protein>
    <submittedName>
        <fullName evidence="8">Uncharacterized membrane protein YckC, RDD family</fullName>
    </submittedName>
</protein>
<reference evidence="8 9" key="1">
    <citation type="submission" date="2016-10" db="EMBL/GenBank/DDBJ databases">
        <authorList>
            <person name="de Groot N.N."/>
        </authorList>
    </citation>
    <scope>NUCLEOTIDE SEQUENCE [LARGE SCALE GENOMIC DNA]</scope>
    <source>
        <strain evidence="8 9">DSM 44892</strain>
    </source>
</reference>
<evidence type="ECO:0000313" key="8">
    <source>
        <dbReference type="EMBL" id="SDI15467.1"/>
    </source>
</evidence>
<proteinExistence type="predicted"/>
<feature type="transmembrane region" description="Helical" evidence="7">
    <location>
        <begin position="164"/>
        <end position="192"/>
    </location>
</feature>
<dbReference type="Pfam" id="PF06271">
    <property type="entry name" value="RDD"/>
    <property type="match status" value="1"/>
</dbReference>
<organism evidence="8 9">
    <name type="scientific">Rhodococcus triatomae</name>
    <dbReference type="NCBI Taxonomy" id="300028"/>
    <lineage>
        <taxon>Bacteria</taxon>
        <taxon>Bacillati</taxon>
        <taxon>Actinomycetota</taxon>
        <taxon>Actinomycetes</taxon>
        <taxon>Mycobacteriales</taxon>
        <taxon>Nocardiaceae</taxon>
        <taxon>Rhodococcus</taxon>
    </lineage>
</organism>
<keyword evidence="2" id="KW-1003">Cell membrane</keyword>
<dbReference type="SUPFAM" id="SSF81995">
    <property type="entry name" value="beta-sandwich domain of Sec23/24"/>
    <property type="match status" value="1"/>
</dbReference>
<dbReference type="Proteomes" id="UP000183263">
    <property type="component" value="Unassembled WGS sequence"/>
</dbReference>
<sequence length="218" mass="22656">MTTGGFDPNQGQNFNQQPHQQFGQQTYGQAAPGQDQFGQQPGYGQPGPQFGGQPPYGQAPAGGPYPGAGPARPGELGARFGARFIDGLILLIPLLFVNGILVFTIGGFVGSFLGAVVTAAGTIGYFVLMETTRGQSVGKMVFKLHVLGPDGGLPTQQQSLIRNAFYAISVLGSLPIIGFLFGLVGIAVWIVIAVTINSSPTKQGKHDELAGGTRVVQA</sequence>